<organism evidence="1 2">
    <name type="scientific">Xenorhabdus bovienii</name>
    <name type="common">Xenorhabdus nematophila subsp. bovienii</name>
    <dbReference type="NCBI Taxonomy" id="40576"/>
    <lineage>
        <taxon>Bacteria</taxon>
        <taxon>Pseudomonadati</taxon>
        <taxon>Pseudomonadota</taxon>
        <taxon>Gammaproteobacteria</taxon>
        <taxon>Enterobacterales</taxon>
        <taxon>Morganellaceae</taxon>
        <taxon>Xenorhabdus</taxon>
    </lineage>
</organism>
<dbReference type="SUPFAM" id="SSF50118">
    <property type="entry name" value="Cell growth inhibitor/plasmid maintenance toxic component"/>
    <property type="match status" value="1"/>
</dbReference>
<dbReference type="Proteomes" id="UP000032930">
    <property type="component" value="Chromosome"/>
</dbReference>
<dbReference type="GO" id="GO:0003677">
    <property type="term" value="F:DNA binding"/>
    <property type="evidence" value="ECO:0007669"/>
    <property type="project" value="InterPro"/>
</dbReference>
<dbReference type="InterPro" id="IPR003477">
    <property type="entry name" value="PemK-like"/>
</dbReference>
<dbReference type="Gene3D" id="2.30.30.110">
    <property type="match status" value="1"/>
</dbReference>
<evidence type="ECO:0000313" key="2">
    <source>
        <dbReference type="Proteomes" id="UP000032930"/>
    </source>
</evidence>
<evidence type="ECO:0000313" key="1">
    <source>
        <dbReference type="EMBL" id="CDM89084.1"/>
    </source>
</evidence>
<dbReference type="EMBL" id="FO818637">
    <property type="protein sequence ID" value="CDM89084.1"/>
    <property type="molecule type" value="Genomic_DNA"/>
</dbReference>
<dbReference type="KEGG" id="xbv:XBW1_1727"/>
<dbReference type="InterPro" id="IPR011067">
    <property type="entry name" value="Plasmid_toxin/cell-grow_inhib"/>
</dbReference>
<dbReference type="Pfam" id="PF02452">
    <property type="entry name" value="PemK_toxin"/>
    <property type="match status" value="1"/>
</dbReference>
<dbReference type="AlphaFoldDB" id="A0A0B6X9V7"/>
<dbReference type="RefSeq" id="WP_046336522.1">
    <property type="nucleotide sequence ID" value="NZ_CAWMEF010000001.1"/>
</dbReference>
<proteinExistence type="predicted"/>
<sequence length="133" mass="15189">MGLKYQPRVGSVLMCDFKGLIVPEIVKIRPVIVIARHRQNNKLVTVIPISTTEPRPVFDHHHELRGNPIPDNEHIRCWAKCDMIMAVSTERLDKIKIRTRKGRDYISPQLSDAEMISIRNSVLCGIGMSHLVK</sequence>
<gene>
    <name evidence="1" type="ORF">XBW1_1727</name>
</gene>
<protein>
    <recommendedName>
        <fullName evidence="3">PemK-like protein</fullName>
    </recommendedName>
</protein>
<evidence type="ECO:0008006" key="3">
    <source>
        <dbReference type="Google" id="ProtNLM"/>
    </source>
</evidence>
<reference evidence="1 2" key="1">
    <citation type="submission" date="2014-02" db="EMBL/GenBank/DDBJ databases">
        <authorList>
            <person name="Genoscope - CEA"/>
        </authorList>
    </citation>
    <scope>NUCLEOTIDE SEQUENCE [LARGE SCALE GENOMIC DNA]</scope>
    <source>
        <strain evidence="1 2">CS03</strain>
    </source>
</reference>
<name>A0A0B6X9V7_XENBV</name>
<accession>A0A0B6X9V7</accession>